<dbReference type="Gene3D" id="1.20.120.1770">
    <property type="match status" value="1"/>
</dbReference>
<feature type="compositionally biased region" description="Basic and acidic residues" evidence="7">
    <location>
        <begin position="98"/>
        <end position="113"/>
    </location>
</feature>
<keyword evidence="3 8" id="KW-0812">Transmembrane</keyword>
<evidence type="ECO:0000256" key="8">
    <source>
        <dbReference type="SAM" id="Phobius"/>
    </source>
</evidence>
<feature type="domain" description="Cytochrome b561" evidence="9">
    <location>
        <begin position="292"/>
        <end position="417"/>
    </location>
</feature>
<keyword evidence="4" id="KW-0249">Electron transport</keyword>
<feature type="transmembrane region" description="Helical" evidence="8">
    <location>
        <begin position="220"/>
        <end position="248"/>
    </location>
</feature>
<dbReference type="AlphaFoldDB" id="A0A4P9X7G3"/>
<evidence type="ECO:0000256" key="6">
    <source>
        <dbReference type="ARBA" id="ARBA00023136"/>
    </source>
</evidence>
<keyword evidence="5 8" id="KW-1133">Transmembrane helix</keyword>
<keyword evidence="2" id="KW-0813">Transport</keyword>
<feature type="transmembrane region" description="Helical" evidence="8">
    <location>
        <begin position="477"/>
        <end position="495"/>
    </location>
</feature>
<evidence type="ECO:0000256" key="7">
    <source>
        <dbReference type="SAM" id="MobiDB-lite"/>
    </source>
</evidence>
<dbReference type="Proteomes" id="UP000274922">
    <property type="component" value="Unassembled WGS sequence"/>
</dbReference>
<feature type="transmembrane region" description="Helical" evidence="8">
    <location>
        <begin position="288"/>
        <end position="309"/>
    </location>
</feature>
<evidence type="ECO:0000313" key="10">
    <source>
        <dbReference type="EMBL" id="RKP01187.1"/>
    </source>
</evidence>
<proteinExistence type="predicted"/>
<evidence type="ECO:0000256" key="3">
    <source>
        <dbReference type="ARBA" id="ARBA00022692"/>
    </source>
</evidence>
<feature type="transmembrane region" description="Helical" evidence="8">
    <location>
        <begin position="325"/>
        <end position="344"/>
    </location>
</feature>
<accession>A0A4P9X7G3</accession>
<dbReference type="GO" id="GO:0016020">
    <property type="term" value="C:membrane"/>
    <property type="evidence" value="ECO:0007669"/>
    <property type="project" value="UniProtKB-SubCell"/>
</dbReference>
<evidence type="ECO:0000256" key="1">
    <source>
        <dbReference type="ARBA" id="ARBA00004370"/>
    </source>
</evidence>
<evidence type="ECO:0000259" key="9">
    <source>
        <dbReference type="Pfam" id="PF03188"/>
    </source>
</evidence>
<feature type="region of interest" description="Disordered" evidence="7">
    <location>
        <begin position="71"/>
        <end position="92"/>
    </location>
</feature>
<keyword evidence="6 8" id="KW-0472">Membrane</keyword>
<dbReference type="Pfam" id="PF03188">
    <property type="entry name" value="Cytochrom_B561"/>
    <property type="match status" value="1"/>
</dbReference>
<dbReference type="EMBL" id="ML014181">
    <property type="protein sequence ID" value="RKP01187.1"/>
    <property type="molecule type" value="Genomic_DNA"/>
</dbReference>
<sequence length="546" mass="57065">MACGSKSRKSCDGELYHPSLPLNVPAAAPAAASTAASADVATPLTYYTYQGIVFHSPPPYSDIAMADELTAVMPPSSSPPSPPSHPTNDLQDLDRTDAASLHSDDRSSNHEDGSAYGETFSIHLPSSVQPTATPFSGLAASETASAVGSATHPLPAPDISAEHAVCGEPVPGTDPAAAARGHLSTVSSYSGYSDLLDGHEGYGDDHGHPRDRRAATAARFFGPGCCGGCGFWLVTALTLLALAIGTWIPGYAVMIDLGAAANPPGGRGTSDVGDSRWWGGFTLKQLGMGAHIAGMSLFVACSIIATALVQRVRPRQVPRAQRLHGYLQMLGVLGLAVGFTALYLSRSRRGKGHFTGYHGKAGLGTAAVTLLAALSGIIWLYILPGLKRLSVSTQRTLRRVIVVYHRLLAMLAIAGALLSVLTLLWGKWGTKRLVLPVPRHTALPHIQWQTGRAQVLGHGVEIAIDTDLDRDLRAPSTVAGLVTAIYVIIVLLLAWRSRALRRALPGRAGAADRGRGVGGDTDGALPPLTDGAETASLLMAAPREKA</sequence>
<feature type="compositionally biased region" description="Pro residues" evidence="7">
    <location>
        <begin position="76"/>
        <end position="85"/>
    </location>
</feature>
<reference evidence="11" key="1">
    <citation type="journal article" date="2018" name="Nat. Microbiol.">
        <title>Leveraging single-cell genomics to expand the fungal tree of life.</title>
        <authorList>
            <person name="Ahrendt S.R."/>
            <person name="Quandt C.A."/>
            <person name="Ciobanu D."/>
            <person name="Clum A."/>
            <person name="Salamov A."/>
            <person name="Andreopoulos B."/>
            <person name="Cheng J.F."/>
            <person name="Woyke T."/>
            <person name="Pelin A."/>
            <person name="Henrissat B."/>
            <person name="Reynolds N.K."/>
            <person name="Benny G.L."/>
            <person name="Smith M.E."/>
            <person name="James T.Y."/>
            <person name="Grigoriev I.V."/>
        </authorList>
    </citation>
    <scope>NUCLEOTIDE SEQUENCE [LARGE SCALE GENOMIC DNA]</scope>
    <source>
        <strain evidence="11">ATCC 52028</strain>
    </source>
</reference>
<dbReference type="InterPro" id="IPR006593">
    <property type="entry name" value="Cyt_b561/ferric_Rdtase_TM"/>
</dbReference>
<evidence type="ECO:0000256" key="2">
    <source>
        <dbReference type="ARBA" id="ARBA00022448"/>
    </source>
</evidence>
<evidence type="ECO:0000256" key="5">
    <source>
        <dbReference type="ARBA" id="ARBA00022989"/>
    </source>
</evidence>
<feature type="transmembrane region" description="Helical" evidence="8">
    <location>
        <begin position="364"/>
        <end position="386"/>
    </location>
</feature>
<gene>
    <name evidence="10" type="ORF">CXG81DRAFT_18962</name>
</gene>
<name>A0A4P9X7G3_9FUNG</name>
<organism evidence="10 11">
    <name type="scientific">Caulochytrium protostelioides</name>
    <dbReference type="NCBI Taxonomy" id="1555241"/>
    <lineage>
        <taxon>Eukaryota</taxon>
        <taxon>Fungi</taxon>
        <taxon>Fungi incertae sedis</taxon>
        <taxon>Chytridiomycota</taxon>
        <taxon>Chytridiomycota incertae sedis</taxon>
        <taxon>Chytridiomycetes</taxon>
        <taxon>Caulochytriales</taxon>
        <taxon>Caulochytriaceae</taxon>
        <taxon>Caulochytrium</taxon>
    </lineage>
</organism>
<evidence type="ECO:0000313" key="11">
    <source>
        <dbReference type="Proteomes" id="UP000274922"/>
    </source>
</evidence>
<comment type="subcellular location">
    <subcellularLocation>
        <location evidence="1">Membrane</location>
    </subcellularLocation>
</comment>
<feature type="region of interest" description="Disordered" evidence="7">
    <location>
        <begin position="98"/>
        <end position="117"/>
    </location>
</feature>
<evidence type="ECO:0000256" key="4">
    <source>
        <dbReference type="ARBA" id="ARBA00022982"/>
    </source>
</evidence>
<feature type="region of interest" description="Disordered" evidence="7">
    <location>
        <begin position="509"/>
        <end position="530"/>
    </location>
</feature>
<keyword evidence="11" id="KW-1185">Reference proteome</keyword>
<protein>
    <recommendedName>
        <fullName evidence="9">Cytochrome b561 domain-containing protein</fullName>
    </recommendedName>
</protein>
<feature type="transmembrane region" description="Helical" evidence="8">
    <location>
        <begin position="407"/>
        <end position="426"/>
    </location>
</feature>